<evidence type="ECO:0000313" key="5">
    <source>
        <dbReference type="Proteomes" id="UP000334380"/>
    </source>
</evidence>
<comment type="subcellular location">
    <subcellularLocation>
        <location evidence="1">Cytoplasm</location>
    </subcellularLocation>
</comment>
<organism evidence="4 5">
    <name type="scientific">Pandoraea terrigena</name>
    <dbReference type="NCBI Taxonomy" id="2508292"/>
    <lineage>
        <taxon>Bacteria</taxon>
        <taxon>Pseudomonadati</taxon>
        <taxon>Pseudomonadota</taxon>
        <taxon>Betaproteobacteria</taxon>
        <taxon>Burkholderiales</taxon>
        <taxon>Burkholderiaceae</taxon>
        <taxon>Pandoraea</taxon>
    </lineage>
</organism>
<accession>A0A5E4RGA7</accession>
<reference evidence="4 5" key="1">
    <citation type="submission" date="2019-08" db="EMBL/GenBank/DDBJ databases">
        <authorList>
            <person name="Peeters C."/>
        </authorList>
    </citation>
    <scope>NUCLEOTIDE SEQUENCE [LARGE SCALE GENOMIC DNA]</scope>
    <source>
        <strain evidence="4 5">LMG 31013</strain>
    </source>
</reference>
<evidence type="ECO:0000256" key="2">
    <source>
        <dbReference type="ARBA" id="ARBA00005260"/>
    </source>
</evidence>
<protein>
    <submittedName>
        <fullName evidence="4">Transcriptional repressor rcnR</fullName>
    </submittedName>
</protein>
<keyword evidence="3" id="KW-0963">Cytoplasm</keyword>
<sequence length="89" mass="9965">MHTIRDKHKLLARVRRIQGQAQALERQLSEESDCVEILQQIAAIRGAVNGLMGAVIEGHLVDHLVNESEQAHREAELAPVLHVIKAYLK</sequence>
<comment type="similarity">
    <text evidence="2">Belongs to the FrmR/RcnR family.</text>
</comment>
<dbReference type="Pfam" id="PF02583">
    <property type="entry name" value="Trns_repr_metal"/>
    <property type="match status" value="1"/>
</dbReference>
<dbReference type="GO" id="GO:0003677">
    <property type="term" value="F:DNA binding"/>
    <property type="evidence" value="ECO:0007669"/>
    <property type="project" value="InterPro"/>
</dbReference>
<evidence type="ECO:0000313" key="4">
    <source>
        <dbReference type="EMBL" id="VVD61564.1"/>
    </source>
</evidence>
<evidence type="ECO:0000256" key="3">
    <source>
        <dbReference type="ARBA" id="ARBA00022490"/>
    </source>
</evidence>
<keyword evidence="5" id="KW-1185">Reference proteome</keyword>
<dbReference type="RefSeq" id="WP_150610915.1">
    <property type="nucleotide sequence ID" value="NZ_CABPRU010000001.1"/>
</dbReference>
<dbReference type="InterPro" id="IPR038390">
    <property type="entry name" value="Metal_Tscrpt_repr_sf"/>
</dbReference>
<dbReference type="GO" id="GO:0046872">
    <property type="term" value="F:metal ion binding"/>
    <property type="evidence" value="ECO:0007669"/>
    <property type="project" value="InterPro"/>
</dbReference>
<dbReference type="PANTHER" id="PTHR33677:SF1">
    <property type="entry name" value="TRANSCRIPTIONAL REPRESSOR RCNR"/>
    <property type="match status" value="1"/>
</dbReference>
<dbReference type="Proteomes" id="UP000334380">
    <property type="component" value="Unassembled WGS sequence"/>
</dbReference>
<dbReference type="GO" id="GO:0005737">
    <property type="term" value="C:cytoplasm"/>
    <property type="evidence" value="ECO:0007669"/>
    <property type="project" value="UniProtKB-SubCell"/>
</dbReference>
<dbReference type="InterPro" id="IPR003735">
    <property type="entry name" value="Metal_Tscrpt_repr"/>
</dbReference>
<dbReference type="GO" id="GO:0045892">
    <property type="term" value="P:negative regulation of DNA-templated transcription"/>
    <property type="evidence" value="ECO:0007669"/>
    <property type="project" value="UniProtKB-ARBA"/>
</dbReference>
<dbReference type="PANTHER" id="PTHR33677">
    <property type="entry name" value="TRANSCRIPTIONAL REPRESSOR FRMR-RELATED"/>
    <property type="match status" value="1"/>
</dbReference>
<gene>
    <name evidence="4" type="ORF">PTE31013_00128</name>
</gene>
<dbReference type="AlphaFoldDB" id="A0A5E4RGA7"/>
<proteinExistence type="inferred from homology"/>
<name>A0A5E4RGA7_9BURK</name>
<dbReference type="OrthoDB" id="9806052at2"/>
<dbReference type="Gene3D" id="1.20.58.1000">
    <property type="entry name" value="Metal-sensitive repressor, helix protomer"/>
    <property type="match status" value="1"/>
</dbReference>
<dbReference type="CDD" id="cd10153">
    <property type="entry name" value="RcnR-FrmR-like_DUF156"/>
    <property type="match status" value="1"/>
</dbReference>
<evidence type="ECO:0000256" key="1">
    <source>
        <dbReference type="ARBA" id="ARBA00004496"/>
    </source>
</evidence>
<dbReference type="EMBL" id="CABPRU010000001">
    <property type="protein sequence ID" value="VVD61564.1"/>
    <property type="molecule type" value="Genomic_DNA"/>
</dbReference>